<sequence>MTGKMDNTRDKIIKGLEETYKKMVEFKKQKNSPIVVYKDGEIVELSPFEASPTTKYGHKTK</sequence>
<dbReference type="HOGENOM" id="CLU_207866_0_0_10"/>
<dbReference type="KEGG" id="evi:Echvi_4308"/>
<keyword evidence="2" id="KW-1185">Reference proteome</keyword>
<name>L0G4Q8_ECHVK</name>
<dbReference type="AlphaFoldDB" id="L0G4Q8"/>
<reference evidence="2" key="1">
    <citation type="submission" date="2012-02" db="EMBL/GenBank/DDBJ databases">
        <title>The complete genome of Echinicola vietnamensis DSM 17526.</title>
        <authorList>
            <person name="Lucas S."/>
            <person name="Copeland A."/>
            <person name="Lapidus A."/>
            <person name="Glavina del Rio T."/>
            <person name="Dalin E."/>
            <person name="Tice H."/>
            <person name="Bruce D."/>
            <person name="Goodwin L."/>
            <person name="Pitluck S."/>
            <person name="Peters L."/>
            <person name="Ovchinnikova G."/>
            <person name="Teshima H."/>
            <person name="Kyrpides N."/>
            <person name="Mavromatis K."/>
            <person name="Ivanova N."/>
            <person name="Brettin T."/>
            <person name="Detter J.C."/>
            <person name="Han C."/>
            <person name="Larimer F."/>
            <person name="Land M."/>
            <person name="Hauser L."/>
            <person name="Markowitz V."/>
            <person name="Cheng J.-F."/>
            <person name="Hugenholtz P."/>
            <person name="Woyke T."/>
            <person name="Wu D."/>
            <person name="Brambilla E."/>
            <person name="Klenk H.-P."/>
            <person name="Eisen J.A."/>
        </authorList>
    </citation>
    <scope>NUCLEOTIDE SEQUENCE [LARGE SCALE GENOMIC DNA]</scope>
    <source>
        <strain evidence="2">DSM 17526 / LMG 23754 / KMM 6221</strain>
    </source>
</reference>
<dbReference type="RefSeq" id="WP_015268026.1">
    <property type="nucleotide sequence ID" value="NC_019904.1"/>
</dbReference>
<evidence type="ECO:0000313" key="2">
    <source>
        <dbReference type="Proteomes" id="UP000010796"/>
    </source>
</evidence>
<gene>
    <name evidence="1" type="ordered locus">Echvi_4308</name>
</gene>
<organism evidence="1 2">
    <name type="scientific">Echinicola vietnamensis (strain DSM 17526 / LMG 23754 / KMM 6221)</name>
    <dbReference type="NCBI Taxonomy" id="926556"/>
    <lineage>
        <taxon>Bacteria</taxon>
        <taxon>Pseudomonadati</taxon>
        <taxon>Bacteroidota</taxon>
        <taxon>Cytophagia</taxon>
        <taxon>Cytophagales</taxon>
        <taxon>Cyclobacteriaceae</taxon>
        <taxon>Echinicola</taxon>
    </lineage>
</organism>
<protein>
    <submittedName>
        <fullName evidence="1">Uncharacterized protein</fullName>
    </submittedName>
</protein>
<dbReference type="Proteomes" id="UP000010796">
    <property type="component" value="Chromosome"/>
</dbReference>
<dbReference type="OrthoDB" id="886830at2"/>
<evidence type="ECO:0000313" key="1">
    <source>
        <dbReference type="EMBL" id="AGA80497.1"/>
    </source>
</evidence>
<proteinExistence type="predicted"/>
<accession>L0G4Q8</accession>
<dbReference type="EMBL" id="CP003346">
    <property type="protein sequence ID" value="AGA80497.1"/>
    <property type="molecule type" value="Genomic_DNA"/>
</dbReference>